<dbReference type="EC" id="5.4.99.-" evidence="5"/>
<dbReference type="SUPFAM" id="SSF55120">
    <property type="entry name" value="Pseudouridine synthase"/>
    <property type="match status" value="1"/>
</dbReference>
<dbReference type="InterPro" id="IPR036986">
    <property type="entry name" value="S4_RNA-bd_sf"/>
</dbReference>
<evidence type="ECO:0000256" key="5">
    <source>
        <dbReference type="RuleBase" id="RU003887"/>
    </source>
</evidence>
<organism evidence="7 9">
    <name type="scientific">[Ruminococcus] torques</name>
    <dbReference type="NCBI Taxonomy" id="33039"/>
    <lineage>
        <taxon>Bacteria</taxon>
        <taxon>Bacillati</taxon>
        <taxon>Bacillota</taxon>
        <taxon>Clostridia</taxon>
        <taxon>Lachnospirales</taxon>
        <taxon>Lachnospiraceae</taxon>
        <taxon>Mediterraneibacter</taxon>
    </lineage>
</organism>
<dbReference type="GO" id="GO:0003723">
    <property type="term" value="F:RNA binding"/>
    <property type="evidence" value="ECO:0007669"/>
    <property type="project" value="UniProtKB-KW"/>
</dbReference>
<reference evidence="8 10" key="2">
    <citation type="journal article" date="2019" name="Science, e1252229">
        <title>Invertible promoters mediate bacterial phase variation, antibiotic resistance, and host adaptation in the gut.</title>
        <authorList>
            <person name="Jiang X."/>
            <person name="Hall A.B."/>
            <person name="Arthur T.D."/>
            <person name="Plichta D.R."/>
            <person name="Covington C.T."/>
            <person name="Poyet M."/>
            <person name="Crothers J."/>
            <person name="Moses P.L."/>
            <person name="Tolonen A.C."/>
            <person name="Vlamakis H."/>
            <person name="Alm E.J."/>
            <person name="Xavier R.J."/>
        </authorList>
    </citation>
    <scope>NUCLEOTIDE SEQUENCE [LARGE SCALE GENOMIC DNA]</scope>
    <source>
        <strain evidence="10">aa_0143</strain>
        <strain evidence="8">Aa_0143</strain>
    </source>
</reference>
<dbReference type="Gene3D" id="3.30.70.580">
    <property type="entry name" value="Pseudouridine synthase I, catalytic domain, N-terminal subdomain"/>
    <property type="match status" value="1"/>
</dbReference>
<dbReference type="NCBIfam" id="TIGR00093">
    <property type="entry name" value="pseudouridine synthase"/>
    <property type="match status" value="1"/>
</dbReference>
<dbReference type="CDD" id="cd00165">
    <property type="entry name" value="S4"/>
    <property type="match status" value="1"/>
</dbReference>
<evidence type="ECO:0000313" key="7">
    <source>
        <dbReference type="EMBL" id="CUN65055.1"/>
    </source>
</evidence>
<protein>
    <recommendedName>
        <fullName evidence="5">Pseudouridine synthase</fullName>
        <ecNumber evidence="5">5.4.99.-</ecNumber>
    </recommendedName>
</protein>
<dbReference type="Gene3D" id="3.30.70.1560">
    <property type="entry name" value="Alpha-L RNA-binding motif"/>
    <property type="match status" value="1"/>
</dbReference>
<dbReference type="Gene3D" id="3.10.290.10">
    <property type="entry name" value="RNA-binding S4 domain"/>
    <property type="match status" value="1"/>
</dbReference>
<dbReference type="SUPFAM" id="SSF55174">
    <property type="entry name" value="Alpha-L RNA-binding motif"/>
    <property type="match status" value="1"/>
</dbReference>
<evidence type="ECO:0000256" key="2">
    <source>
        <dbReference type="ARBA" id="ARBA00022884"/>
    </source>
</evidence>
<dbReference type="EMBL" id="CYZO01000004">
    <property type="protein sequence ID" value="CUN65055.1"/>
    <property type="molecule type" value="Genomic_DNA"/>
</dbReference>
<dbReference type="InterPro" id="IPR050343">
    <property type="entry name" value="RsuA_PseudoU_synthase"/>
</dbReference>
<dbReference type="PANTHER" id="PTHR47683">
    <property type="entry name" value="PSEUDOURIDINE SYNTHASE FAMILY PROTEIN-RELATED"/>
    <property type="match status" value="1"/>
</dbReference>
<dbReference type="InterPro" id="IPR000748">
    <property type="entry name" value="PsdUridine_synth_RsuA/RluB/E/F"/>
</dbReference>
<dbReference type="InterPro" id="IPR002942">
    <property type="entry name" value="S4_RNA-bd"/>
</dbReference>
<name>A0A173YPP6_9FIRM</name>
<evidence type="ECO:0000256" key="3">
    <source>
        <dbReference type="ARBA" id="ARBA00023235"/>
    </source>
</evidence>
<dbReference type="InterPro" id="IPR020094">
    <property type="entry name" value="TruA/RsuA/RluB/E/F_N"/>
</dbReference>
<dbReference type="CDD" id="cd02553">
    <property type="entry name" value="PseudoU_synth_RsuA"/>
    <property type="match status" value="1"/>
</dbReference>
<dbReference type="PANTHER" id="PTHR47683:SF4">
    <property type="entry name" value="PSEUDOURIDINE SYNTHASE"/>
    <property type="match status" value="1"/>
</dbReference>
<evidence type="ECO:0000313" key="8">
    <source>
        <dbReference type="EMBL" id="RYS79948.1"/>
    </source>
</evidence>
<dbReference type="SMART" id="SM00363">
    <property type="entry name" value="S4"/>
    <property type="match status" value="1"/>
</dbReference>
<proteinExistence type="inferred from homology"/>
<dbReference type="Proteomes" id="UP000095787">
    <property type="component" value="Unassembled WGS sequence"/>
</dbReference>
<dbReference type="InterPro" id="IPR042092">
    <property type="entry name" value="PsdUridine_s_RsuA/RluB/E/F_cat"/>
</dbReference>
<dbReference type="Pfam" id="PF01479">
    <property type="entry name" value="S4"/>
    <property type="match status" value="1"/>
</dbReference>
<dbReference type="Proteomes" id="UP000292665">
    <property type="component" value="Unassembled WGS sequence"/>
</dbReference>
<reference evidence="7 9" key="1">
    <citation type="submission" date="2015-09" db="EMBL/GenBank/DDBJ databases">
        <authorList>
            <consortium name="Pathogen Informatics"/>
        </authorList>
    </citation>
    <scope>NUCLEOTIDE SEQUENCE [LARGE SCALE GENOMIC DNA]</scope>
    <source>
        <strain evidence="7 9">2789STDY5834841</strain>
    </source>
</reference>
<accession>A0A173YPP6</accession>
<dbReference type="PROSITE" id="PS50889">
    <property type="entry name" value="S4"/>
    <property type="match status" value="1"/>
</dbReference>
<evidence type="ECO:0000259" key="6">
    <source>
        <dbReference type="SMART" id="SM00363"/>
    </source>
</evidence>
<dbReference type="InterPro" id="IPR020103">
    <property type="entry name" value="PsdUridine_synth_cat_dom_sf"/>
</dbReference>
<evidence type="ECO:0000256" key="1">
    <source>
        <dbReference type="ARBA" id="ARBA00008348"/>
    </source>
</evidence>
<dbReference type="PROSITE" id="PS01149">
    <property type="entry name" value="PSI_RSU"/>
    <property type="match status" value="1"/>
</dbReference>
<dbReference type="RefSeq" id="WP_004845085.1">
    <property type="nucleotide sequence ID" value="NZ_CATVPX010000007.1"/>
</dbReference>
<dbReference type="AlphaFoldDB" id="A0A173YPP6"/>
<dbReference type="EMBL" id="RCYR01000013">
    <property type="protein sequence ID" value="RYS79948.1"/>
    <property type="molecule type" value="Genomic_DNA"/>
</dbReference>
<dbReference type="GeneID" id="97328712"/>
<dbReference type="GO" id="GO:0120159">
    <property type="term" value="F:rRNA pseudouridine synthase activity"/>
    <property type="evidence" value="ECO:0007669"/>
    <property type="project" value="UniProtKB-ARBA"/>
</dbReference>
<dbReference type="InterPro" id="IPR006145">
    <property type="entry name" value="PsdUridine_synth_RsuA/RluA"/>
</dbReference>
<dbReference type="Pfam" id="PF00849">
    <property type="entry name" value="PseudoU_synth_2"/>
    <property type="match status" value="1"/>
</dbReference>
<evidence type="ECO:0000313" key="10">
    <source>
        <dbReference type="Proteomes" id="UP000292665"/>
    </source>
</evidence>
<dbReference type="GO" id="GO:0000455">
    <property type="term" value="P:enzyme-directed rRNA pseudouridine synthesis"/>
    <property type="evidence" value="ECO:0007669"/>
    <property type="project" value="UniProtKB-ARBA"/>
</dbReference>
<keyword evidence="3 5" id="KW-0413">Isomerase</keyword>
<keyword evidence="2 4" id="KW-0694">RNA-binding</keyword>
<comment type="similarity">
    <text evidence="1 5">Belongs to the pseudouridine synthase RsuA family.</text>
</comment>
<evidence type="ECO:0000313" key="9">
    <source>
        <dbReference type="Proteomes" id="UP000095787"/>
    </source>
</evidence>
<gene>
    <name evidence="7" type="primary">rsuA</name>
    <name evidence="8" type="ORF">EAI93_07720</name>
    <name evidence="7" type="ORF">ERS852456_00463</name>
</gene>
<sequence>MKLRLDKYLTEMGCGTRSQVKKEILKGSVSVNGEIAKKAERKVDTEKDEIIFKGEKIFYAGYEYFMLNKPAGVVSATEDKKERTVIDLIKESKRKDLFPAGRLDKDTEGLLLITNDGQLAHRLLSPKKHVDKIYYAKIKGIVTEEDVRLFEKGVHIGDEKPTMPAALEILSVQKERRKEKIKEQKILPETKNETDEKEDGYSEIYLTIKEGRFHQVKRMFRAVGKEVVYLKRIQFGTLTLDPSLKPGQYRKLTEEEVEQLC</sequence>
<evidence type="ECO:0000256" key="4">
    <source>
        <dbReference type="PROSITE-ProRule" id="PRU00182"/>
    </source>
</evidence>
<dbReference type="InterPro" id="IPR018496">
    <property type="entry name" value="PsdUridine_synth_RsuA/RluB_CS"/>
</dbReference>
<feature type="domain" description="RNA-binding S4" evidence="6">
    <location>
        <begin position="3"/>
        <end position="63"/>
    </location>
</feature>